<dbReference type="OrthoDB" id="9133279at2"/>
<evidence type="ECO:0000313" key="2">
    <source>
        <dbReference type="EMBL" id="RJG05803.1"/>
    </source>
</evidence>
<evidence type="ECO:0000313" key="3">
    <source>
        <dbReference type="Proteomes" id="UP000285190"/>
    </source>
</evidence>
<dbReference type="Pfam" id="PF16137">
    <property type="entry name" value="DUF4845"/>
    <property type="match status" value="1"/>
</dbReference>
<accession>A0A418X0E6</accession>
<comment type="caution">
    <text evidence="2">The sequence shown here is derived from an EMBL/GenBank/DDBJ whole genome shotgun (WGS) entry which is preliminary data.</text>
</comment>
<protein>
    <submittedName>
        <fullName evidence="2">DUF4845 domain-containing protein</fullName>
    </submittedName>
</protein>
<dbReference type="InterPro" id="IPR032314">
    <property type="entry name" value="DUF4845"/>
</dbReference>
<organism evidence="2 3">
    <name type="scientific">Noviherbaspirillum cavernae</name>
    <dbReference type="NCBI Taxonomy" id="2320862"/>
    <lineage>
        <taxon>Bacteria</taxon>
        <taxon>Pseudomonadati</taxon>
        <taxon>Pseudomonadota</taxon>
        <taxon>Betaproteobacteria</taxon>
        <taxon>Burkholderiales</taxon>
        <taxon>Oxalobacteraceae</taxon>
        <taxon>Noviherbaspirillum</taxon>
    </lineage>
</organism>
<keyword evidence="1" id="KW-1133">Transmembrane helix</keyword>
<keyword evidence="1" id="KW-0472">Membrane</keyword>
<proteinExistence type="predicted"/>
<evidence type="ECO:0000256" key="1">
    <source>
        <dbReference type="SAM" id="Phobius"/>
    </source>
</evidence>
<gene>
    <name evidence="2" type="ORF">D3870_07030</name>
</gene>
<keyword evidence="3" id="KW-1185">Reference proteome</keyword>
<dbReference type="RefSeq" id="WP_119737810.1">
    <property type="nucleotide sequence ID" value="NZ_QYUN01000002.1"/>
</dbReference>
<dbReference type="EMBL" id="QYUN01000002">
    <property type="protein sequence ID" value="RJG05803.1"/>
    <property type="molecule type" value="Genomic_DNA"/>
</dbReference>
<reference evidence="2 3" key="1">
    <citation type="submission" date="2018-09" db="EMBL/GenBank/DDBJ databases">
        <authorList>
            <person name="Zhu H."/>
        </authorList>
    </citation>
    <scope>NUCLEOTIDE SEQUENCE [LARGE SCALE GENOMIC DNA]</scope>
    <source>
        <strain evidence="2 3">K2R10-39</strain>
    </source>
</reference>
<dbReference type="Proteomes" id="UP000285190">
    <property type="component" value="Unassembled WGS sequence"/>
</dbReference>
<keyword evidence="1" id="KW-0812">Transmembrane</keyword>
<sequence>MELLSGITDRQRGVSLSGFIFVIVIVAIATVIGMKIVPTVVEYSAIKKAIVSAKNAGTTVREIQLAFDKQSAAGYIDSIAGKDLEITRNADGGLDVSVAYEKKIALFGPVSLVIDYVATTGRQPVVQ</sequence>
<feature type="transmembrane region" description="Helical" evidence="1">
    <location>
        <begin position="16"/>
        <end position="37"/>
    </location>
</feature>
<name>A0A418X0E6_9BURK</name>
<dbReference type="AlphaFoldDB" id="A0A418X0E6"/>